<dbReference type="InterPro" id="IPR027417">
    <property type="entry name" value="P-loop_NTPase"/>
</dbReference>
<keyword evidence="6" id="KW-1185">Reference proteome</keyword>
<evidence type="ECO:0000256" key="3">
    <source>
        <dbReference type="SAM" id="MobiDB-lite"/>
    </source>
</evidence>
<keyword evidence="2" id="KW-0677">Repeat</keyword>
<dbReference type="AlphaFoldDB" id="A0A7J7C6L2"/>
<evidence type="ECO:0000259" key="4">
    <source>
        <dbReference type="Pfam" id="PF23569"/>
    </source>
</evidence>
<dbReference type="InterPro" id="IPR058680">
    <property type="entry name" value="NBD_SMAX1-like"/>
</dbReference>
<protein>
    <recommendedName>
        <fullName evidence="4">SMAX1-like nucleotide binding domain-containing protein</fullName>
    </recommendedName>
</protein>
<comment type="caution">
    <text evidence="5">The sequence shown here is derived from an EMBL/GenBank/DDBJ whole genome shotgun (WGS) entry which is preliminary data.</text>
</comment>
<feature type="region of interest" description="Disordered" evidence="3">
    <location>
        <begin position="623"/>
        <end position="668"/>
    </location>
</feature>
<dbReference type="PANTHER" id="PTHR43572:SF7">
    <property type="entry name" value="CLP R DOMAIN-CONTAINING PROTEIN"/>
    <property type="match status" value="1"/>
</dbReference>
<dbReference type="SUPFAM" id="SSF52540">
    <property type="entry name" value="P-loop containing nucleoside triphosphate hydrolases"/>
    <property type="match status" value="1"/>
</dbReference>
<dbReference type="InParanoid" id="A0A7J7C6L2"/>
<dbReference type="Proteomes" id="UP000593562">
    <property type="component" value="Unassembled WGS sequence"/>
</dbReference>
<sequence>MREAGFSRTHVKSKVEQAVSLEICSPNPLISKQSNENPHFKPQVGVGANVSQFMPFSPFGSPINRPIDQARNDDVMCVLNSLLNKKRNTIVIGECLAKTESVIRGVMEKFERGNVPGELKYVQFISLPLLSLRNLSKMEVEQKLVELRCLVKSYIGGGVILYLGDLNWVSEFWSNYGDKKRNYYCLVEHIIMEIKRLMHGIGETRKLWLMGIANFRTYIQCQTGHPSLETIWELHPLTIPVGSLSLTLSLDSDSKHQFRSNASADGFTWPPLEAGALDKHLTRYTEGSAKLKGEAQSIQNLESVTSTPTRTSSSLPSWLQKYKDETKRNTTRDQECGNVCDLYKKLSSFGGSSPSTTSISSCKRKTCNLQQTQLSWPVIFESKELPQEHQFWVSEANDDGCESKLNPKPDLLSNPNSSPNSASSSEATDDVEGLKSFKEFNTDNLKTLCTCLEKRVPWQMDIIPVIAETILQCRSGISQNKLNHREGKEETWMVFLGNDFEGKETIARELARLVFGSSGNFVSISLSNSSSPRVGSSDESKNKRAIDEPGTNCLESFGLALNENPHRVFFIENVDQINHSAQKGIKQAIETGKVTLPGGETVPLMDSIVIFSFQSFSSVSRACSPTKRQKMDEGKEDEDEGHTEEKCQNIPLDLNVATETDKGDEDSVADTGILESVDRQFVFKIQNL</sequence>
<name>A0A7J7C6L2_TRIWF</name>
<dbReference type="Gene3D" id="3.40.50.300">
    <property type="entry name" value="P-loop containing nucleotide triphosphate hydrolases"/>
    <property type="match status" value="1"/>
</dbReference>
<evidence type="ECO:0000256" key="1">
    <source>
        <dbReference type="ARBA" id="ARBA00008675"/>
    </source>
</evidence>
<reference evidence="5 6" key="1">
    <citation type="journal article" date="2020" name="Nat. Commun.">
        <title>Genome of Tripterygium wilfordii and identification of cytochrome P450 involved in triptolide biosynthesis.</title>
        <authorList>
            <person name="Tu L."/>
            <person name="Su P."/>
            <person name="Zhang Z."/>
            <person name="Gao L."/>
            <person name="Wang J."/>
            <person name="Hu T."/>
            <person name="Zhou J."/>
            <person name="Zhang Y."/>
            <person name="Zhao Y."/>
            <person name="Liu Y."/>
            <person name="Song Y."/>
            <person name="Tong Y."/>
            <person name="Lu Y."/>
            <person name="Yang J."/>
            <person name="Xu C."/>
            <person name="Jia M."/>
            <person name="Peters R.J."/>
            <person name="Huang L."/>
            <person name="Gao W."/>
        </authorList>
    </citation>
    <scope>NUCLEOTIDE SEQUENCE [LARGE SCALE GENOMIC DNA]</scope>
    <source>
        <strain evidence="6">cv. XIE 37</strain>
        <tissue evidence="5">Leaf</tissue>
    </source>
</reference>
<feature type="compositionally biased region" description="Basic and acidic residues" evidence="3">
    <location>
        <begin position="536"/>
        <end position="547"/>
    </location>
</feature>
<gene>
    <name evidence="5" type="ORF">HS088_TW21G01561</name>
</gene>
<feature type="region of interest" description="Disordered" evidence="3">
    <location>
        <begin position="527"/>
        <end position="547"/>
    </location>
</feature>
<evidence type="ECO:0000313" key="6">
    <source>
        <dbReference type="Proteomes" id="UP000593562"/>
    </source>
</evidence>
<dbReference type="Pfam" id="PF23569">
    <property type="entry name" value="NBD_SMAX1"/>
    <property type="match status" value="1"/>
</dbReference>
<comment type="similarity">
    <text evidence="1">Belongs to the ClpA/ClpB family.</text>
</comment>
<organism evidence="5 6">
    <name type="scientific">Tripterygium wilfordii</name>
    <name type="common">Thunder God vine</name>
    <dbReference type="NCBI Taxonomy" id="458696"/>
    <lineage>
        <taxon>Eukaryota</taxon>
        <taxon>Viridiplantae</taxon>
        <taxon>Streptophyta</taxon>
        <taxon>Embryophyta</taxon>
        <taxon>Tracheophyta</taxon>
        <taxon>Spermatophyta</taxon>
        <taxon>Magnoliopsida</taxon>
        <taxon>eudicotyledons</taxon>
        <taxon>Gunneridae</taxon>
        <taxon>Pentapetalae</taxon>
        <taxon>rosids</taxon>
        <taxon>fabids</taxon>
        <taxon>Celastrales</taxon>
        <taxon>Celastraceae</taxon>
        <taxon>Tripterygium</taxon>
    </lineage>
</organism>
<dbReference type="EMBL" id="JAAARO010000021">
    <property type="protein sequence ID" value="KAF5729396.1"/>
    <property type="molecule type" value="Genomic_DNA"/>
</dbReference>
<proteinExistence type="inferred from homology"/>
<dbReference type="PANTHER" id="PTHR43572">
    <property type="entry name" value="CHAPERONE PROTEIN CLPD, CHLOROPLASTIC"/>
    <property type="match status" value="1"/>
</dbReference>
<dbReference type="InterPro" id="IPR051650">
    <property type="entry name" value="SL_signaling_regulator"/>
</dbReference>
<evidence type="ECO:0000313" key="5">
    <source>
        <dbReference type="EMBL" id="KAF5729396.1"/>
    </source>
</evidence>
<feature type="domain" description="SMAX1-like nucleotide binding" evidence="4">
    <location>
        <begin position="70"/>
        <end position="252"/>
    </location>
</feature>
<feature type="compositionally biased region" description="Low complexity" evidence="3">
    <location>
        <begin position="408"/>
        <end position="425"/>
    </location>
</feature>
<feature type="region of interest" description="Disordered" evidence="3">
    <location>
        <begin position="398"/>
        <end position="430"/>
    </location>
</feature>
<accession>A0A7J7C6L2</accession>
<evidence type="ECO:0000256" key="2">
    <source>
        <dbReference type="ARBA" id="ARBA00022737"/>
    </source>
</evidence>